<dbReference type="InterPro" id="IPR043129">
    <property type="entry name" value="ATPase_NBD"/>
</dbReference>
<protein>
    <recommendedName>
        <fullName evidence="5">Actin-like ATPase domain-containing protein</fullName>
    </recommendedName>
</protein>
<accession>A0A7C8IFB8</accession>
<evidence type="ECO:0000313" key="4">
    <source>
        <dbReference type="Proteomes" id="UP000481861"/>
    </source>
</evidence>
<evidence type="ECO:0000256" key="2">
    <source>
        <dbReference type="SAM" id="SignalP"/>
    </source>
</evidence>
<keyword evidence="4" id="KW-1185">Reference proteome</keyword>
<dbReference type="Proteomes" id="UP000481861">
    <property type="component" value="Unassembled WGS sequence"/>
</dbReference>
<dbReference type="AlphaFoldDB" id="A0A7C8IFB8"/>
<feature type="region of interest" description="Disordered" evidence="1">
    <location>
        <begin position="32"/>
        <end position="54"/>
    </location>
</feature>
<dbReference type="Gene3D" id="3.30.420.40">
    <property type="match status" value="1"/>
</dbReference>
<dbReference type="OrthoDB" id="2963168at2759"/>
<dbReference type="CDD" id="cd10170">
    <property type="entry name" value="ASKHA_NBD_HSP70"/>
    <property type="match status" value="1"/>
</dbReference>
<proteinExistence type="predicted"/>
<gene>
    <name evidence="3" type="ORF">BDV95DRAFT_600908</name>
</gene>
<dbReference type="PANTHER" id="PTHR14187">
    <property type="entry name" value="ALPHA KINASE/ELONGATION FACTOR 2 KINASE"/>
    <property type="match status" value="1"/>
</dbReference>
<evidence type="ECO:0000313" key="3">
    <source>
        <dbReference type="EMBL" id="KAF2878237.1"/>
    </source>
</evidence>
<evidence type="ECO:0008006" key="5">
    <source>
        <dbReference type="Google" id="ProtNLM"/>
    </source>
</evidence>
<dbReference type="EMBL" id="JAADJZ010000001">
    <property type="protein sequence ID" value="KAF2878237.1"/>
    <property type="molecule type" value="Genomic_DNA"/>
</dbReference>
<comment type="caution">
    <text evidence="3">The sequence shown here is derived from an EMBL/GenBank/DDBJ whole genome shotgun (WGS) entry which is preliminary data.</text>
</comment>
<evidence type="ECO:0000256" key="1">
    <source>
        <dbReference type="SAM" id="MobiDB-lite"/>
    </source>
</evidence>
<dbReference type="PRINTS" id="PR00301">
    <property type="entry name" value="HEATSHOCK70"/>
</dbReference>
<sequence length="479" mass="53097">MVFWCYFLTYRVPLTLAALQIRHVIDPAAGPLRGQHEHNTTTDSNTSVDPQHPIDTAYPVTDDDSDRMVLALDFGTTYSGVAYAFSSKPEEIHCIQDWPGTFKWGYELDRTSEEKIVGIKLLLDPDQKRPLFHTAGATPTKAAIAKLGRPPVDVASDYIGAIYKHALDTIAGKFPKGYLNDTRKSFVMTVPAVWSDKAKDTTLKVGDAITICDAGGGTVDLVSYEILNLHPLELKELCPSTGGIAGSLMTNKGFETWIRDMVGERAYFDLKDTDAYRRVMKDFDNSIKPSFRGEGDEDEPINFPMADLEDNPSRGIANNCMTLTVNDLLAMFQPVVEETGELVSRQVEKVQYKRVSSGHPQGASIKAIFLVGGFGESQFIRESIMANHEDIQVIQPNGAWSAIVRGAAMSKLPRQVAVLSSAAQRHYGVKSRSPWDKMTHQGQPKIWDSHLEMHHVTVMTWFIKKASSDDLERDSAIAS</sequence>
<keyword evidence="2" id="KW-0732">Signal</keyword>
<name>A0A7C8IFB8_9PLEO</name>
<feature type="signal peptide" evidence="2">
    <location>
        <begin position="1"/>
        <end position="17"/>
    </location>
</feature>
<dbReference type="PANTHER" id="PTHR14187:SF5">
    <property type="entry name" value="HEAT SHOCK 70 KDA PROTEIN 12A"/>
    <property type="match status" value="1"/>
</dbReference>
<feature type="chain" id="PRO_5028826194" description="Actin-like ATPase domain-containing protein" evidence="2">
    <location>
        <begin position="18"/>
        <end position="479"/>
    </location>
</feature>
<reference evidence="3 4" key="1">
    <citation type="submission" date="2020-01" db="EMBL/GenBank/DDBJ databases">
        <authorList>
            <consortium name="DOE Joint Genome Institute"/>
            <person name="Haridas S."/>
            <person name="Albert R."/>
            <person name="Binder M."/>
            <person name="Bloem J."/>
            <person name="Labutti K."/>
            <person name="Salamov A."/>
            <person name="Andreopoulos B."/>
            <person name="Baker S.E."/>
            <person name="Barry K."/>
            <person name="Bills G."/>
            <person name="Bluhm B.H."/>
            <person name="Cannon C."/>
            <person name="Castanera R."/>
            <person name="Culley D.E."/>
            <person name="Daum C."/>
            <person name="Ezra D."/>
            <person name="Gonzalez J.B."/>
            <person name="Henrissat B."/>
            <person name="Kuo A."/>
            <person name="Liang C."/>
            <person name="Lipzen A."/>
            <person name="Lutzoni F."/>
            <person name="Magnuson J."/>
            <person name="Mondo S."/>
            <person name="Nolan M."/>
            <person name="Ohm R."/>
            <person name="Pangilinan J."/>
            <person name="Park H.-J.H."/>
            <person name="Ramirez L."/>
            <person name="Alfaro M."/>
            <person name="Sun H."/>
            <person name="Tritt A."/>
            <person name="Yoshinaga Y."/>
            <person name="Zwiers L.-H.L."/>
            <person name="Turgeon B.G."/>
            <person name="Goodwin S.B."/>
            <person name="Spatafora J.W."/>
            <person name="Crous P.W."/>
            <person name="Grigoriev I.V."/>
        </authorList>
    </citation>
    <scope>NUCLEOTIDE SEQUENCE [LARGE SCALE GENOMIC DNA]</scope>
    <source>
        <strain evidence="3 4">CBS 611.86</strain>
    </source>
</reference>
<organism evidence="3 4">
    <name type="scientific">Massariosphaeria phaeospora</name>
    <dbReference type="NCBI Taxonomy" id="100035"/>
    <lineage>
        <taxon>Eukaryota</taxon>
        <taxon>Fungi</taxon>
        <taxon>Dikarya</taxon>
        <taxon>Ascomycota</taxon>
        <taxon>Pezizomycotina</taxon>
        <taxon>Dothideomycetes</taxon>
        <taxon>Pleosporomycetidae</taxon>
        <taxon>Pleosporales</taxon>
        <taxon>Pleosporales incertae sedis</taxon>
        <taxon>Massariosphaeria</taxon>
    </lineage>
</organism>
<dbReference type="SUPFAM" id="SSF53067">
    <property type="entry name" value="Actin-like ATPase domain"/>
    <property type="match status" value="2"/>
</dbReference>